<keyword evidence="4" id="KW-1185">Reference proteome</keyword>
<keyword evidence="2" id="KW-1133">Transmembrane helix</keyword>
<evidence type="ECO:0000313" key="3">
    <source>
        <dbReference type="EMBL" id="MFC6006141.1"/>
    </source>
</evidence>
<feature type="compositionally biased region" description="Basic and acidic residues" evidence="1">
    <location>
        <begin position="164"/>
        <end position="175"/>
    </location>
</feature>
<feature type="transmembrane region" description="Helical" evidence="2">
    <location>
        <begin position="5"/>
        <end position="25"/>
    </location>
</feature>
<dbReference type="EMBL" id="JBHSRD010000002">
    <property type="protein sequence ID" value="MFC6006141.1"/>
    <property type="molecule type" value="Genomic_DNA"/>
</dbReference>
<evidence type="ECO:0000313" key="4">
    <source>
        <dbReference type="Proteomes" id="UP001596189"/>
    </source>
</evidence>
<feature type="transmembrane region" description="Helical" evidence="2">
    <location>
        <begin position="55"/>
        <end position="75"/>
    </location>
</feature>
<organism evidence="3 4">
    <name type="scientific">Angustibacter luteus</name>
    <dbReference type="NCBI Taxonomy" id="658456"/>
    <lineage>
        <taxon>Bacteria</taxon>
        <taxon>Bacillati</taxon>
        <taxon>Actinomycetota</taxon>
        <taxon>Actinomycetes</taxon>
        <taxon>Kineosporiales</taxon>
        <taxon>Kineosporiaceae</taxon>
    </lineage>
</organism>
<keyword evidence="2" id="KW-0812">Transmembrane</keyword>
<gene>
    <name evidence="3" type="ORF">ACFQDO_03265</name>
</gene>
<dbReference type="Proteomes" id="UP001596189">
    <property type="component" value="Unassembled WGS sequence"/>
</dbReference>
<feature type="region of interest" description="Disordered" evidence="1">
    <location>
        <begin position="164"/>
        <end position="191"/>
    </location>
</feature>
<evidence type="ECO:0008006" key="5">
    <source>
        <dbReference type="Google" id="ProtNLM"/>
    </source>
</evidence>
<feature type="transmembrane region" description="Helical" evidence="2">
    <location>
        <begin position="107"/>
        <end position="123"/>
    </location>
</feature>
<proteinExistence type="predicted"/>
<comment type="caution">
    <text evidence="3">The sequence shown here is derived from an EMBL/GenBank/DDBJ whole genome shotgun (WGS) entry which is preliminary data.</text>
</comment>
<accession>A0ABW1JA56</accession>
<protein>
    <recommendedName>
        <fullName evidence="5">DUF1097 domain-containing protein</fullName>
    </recommendedName>
</protein>
<feature type="transmembrane region" description="Helical" evidence="2">
    <location>
        <begin position="143"/>
        <end position="161"/>
    </location>
</feature>
<reference evidence="4" key="1">
    <citation type="journal article" date="2019" name="Int. J. Syst. Evol. Microbiol.">
        <title>The Global Catalogue of Microorganisms (GCM) 10K type strain sequencing project: providing services to taxonomists for standard genome sequencing and annotation.</title>
        <authorList>
            <consortium name="The Broad Institute Genomics Platform"/>
            <consortium name="The Broad Institute Genome Sequencing Center for Infectious Disease"/>
            <person name="Wu L."/>
            <person name="Ma J."/>
        </authorList>
    </citation>
    <scope>NUCLEOTIDE SEQUENCE [LARGE SCALE GENOMIC DNA]</scope>
    <source>
        <strain evidence="4">KACC 14249</strain>
    </source>
</reference>
<name>A0ABW1JA56_9ACTN</name>
<feature type="transmembrane region" description="Helical" evidence="2">
    <location>
        <begin position="81"/>
        <end position="100"/>
    </location>
</feature>
<sequence>MRNNVIGGFVLAVMAALVFGVGHLLGWDLDHVALLGAALGGVIGLVPDRLPWQRIAGFGVGFAAAWIGFALRAAVLPDTAGGRAVAAFIVILLCMGVSVLSGTRLPLWAMLVGVAAIVGAYETTYTDSPSQFLSESPQAATQVLLAAALGYLATAFLGPAVEANREHESASHRDTPSTTTTNDDLVSEKSL</sequence>
<evidence type="ECO:0000256" key="1">
    <source>
        <dbReference type="SAM" id="MobiDB-lite"/>
    </source>
</evidence>
<dbReference type="RefSeq" id="WP_345717001.1">
    <property type="nucleotide sequence ID" value="NZ_BAABFP010000005.1"/>
</dbReference>
<keyword evidence="2" id="KW-0472">Membrane</keyword>
<feature type="transmembrane region" description="Helical" evidence="2">
    <location>
        <begin position="31"/>
        <end position="48"/>
    </location>
</feature>
<evidence type="ECO:0000256" key="2">
    <source>
        <dbReference type="SAM" id="Phobius"/>
    </source>
</evidence>